<dbReference type="Pfam" id="PF07635">
    <property type="entry name" value="PSCyt1"/>
    <property type="match status" value="1"/>
</dbReference>
<organism evidence="5 6">
    <name type="scientific">Roseiconus nitratireducens</name>
    <dbReference type="NCBI Taxonomy" id="2605748"/>
    <lineage>
        <taxon>Bacteria</taxon>
        <taxon>Pseudomonadati</taxon>
        <taxon>Planctomycetota</taxon>
        <taxon>Planctomycetia</taxon>
        <taxon>Pirellulales</taxon>
        <taxon>Pirellulaceae</taxon>
        <taxon>Roseiconus</taxon>
    </lineage>
</organism>
<accession>A0A5M6DEI3</accession>
<feature type="domain" description="DUF1549" evidence="2">
    <location>
        <begin position="181"/>
        <end position="391"/>
    </location>
</feature>
<evidence type="ECO:0000256" key="1">
    <source>
        <dbReference type="SAM" id="SignalP"/>
    </source>
</evidence>
<dbReference type="InterPro" id="IPR022655">
    <property type="entry name" value="DUF1553"/>
</dbReference>
<evidence type="ECO:0000259" key="4">
    <source>
        <dbReference type="Pfam" id="PF07635"/>
    </source>
</evidence>
<dbReference type="PANTHER" id="PTHR35889">
    <property type="entry name" value="CYCLOINULO-OLIGOSACCHARIDE FRUCTANOTRANSFERASE-RELATED"/>
    <property type="match status" value="1"/>
</dbReference>
<feature type="signal peptide" evidence="1">
    <location>
        <begin position="1"/>
        <end position="24"/>
    </location>
</feature>
<name>A0A5M6DEI3_9BACT</name>
<dbReference type="RefSeq" id="WP_150074846.1">
    <property type="nucleotide sequence ID" value="NZ_VWOX01000002.1"/>
</dbReference>
<dbReference type="PANTHER" id="PTHR35889:SF3">
    <property type="entry name" value="F-BOX DOMAIN-CONTAINING PROTEIN"/>
    <property type="match status" value="1"/>
</dbReference>
<proteinExistence type="predicted"/>
<gene>
    <name evidence="5" type="ORF">FYK55_03250</name>
</gene>
<keyword evidence="6" id="KW-1185">Reference proteome</keyword>
<dbReference type="InterPro" id="IPR011444">
    <property type="entry name" value="DUF1549"/>
</dbReference>
<feature type="domain" description="DUF1553" evidence="3">
    <location>
        <begin position="742"/>
        <end position="997"/>
    </location>
</feature>
<reference evidence="5 6" key="1">
    <citation type="submission" date="2019-08" db="EMBL/GenBank/DDBJ databases">
        <authorList>
            <person name="Dhanesh K."/>
            <person name="Kumar G."/>
            <person name="Sasikala C."/>
            <person name="Venkata Ramana C."/>
        </authorList>
    </citation>
    <scope>NUCLEOTIDE SEQUENCE [LARGE SCALE GENOMIC DNA]</scope>
    <source>
        <strain evidence="5 6">JC645</strain>
    </source>
</reference>
<evidence type="ECO:0000313" key="6">
    <source>
        <dbReference type="Proteomes" id="UP000324479"/>
    </source>
</evidence>
<protein>
    <submittedName>
        <fullName evidence="5">DUF1549 domain-containing protein</fullName>
    </submittedName>
</protein>
<evidence type="ECO:0000259" key="3">
    <source>
        <dbReference type="Pfam" id="PF07587"/>
    </source>
</evidence>
<dbReference type="EMBL" id="VWOX01000002">
    <property type="protein sequence ID" value="KAA5545944.1"/>
    <property type="molecule type" value="Genomic_DNA"/>
</dbReference>
<evidence type="ECO:0000259" key="2">
    <source>
        <dbReference type="Pfam" id="PF07583"/>
    </source>
</evidence>
<feature type="chain" id="PRO_5024459277" evidence="1">
    <location>
        <begin position="25"/>
        <end position="1030"/>
    </location>
</feature>
<dbReference type="Proteomes" id="UP000324479">
    <property type="component" value="Unassembled WGS sequence"/>
</dbReference>
<dbReference type="InterPro" id="IPR011429">
    <property type="entry name" value="Cyt_c_Planctomycete-type"/>
</dbReference>
<evidence type="ECO:0000313" key="5">
    <source>
        <dbReference type="EMBL" id="KAA5545944.1"/>
    </source>
</evidence>
<keyword evidence="1" id="KW-0732">Signal</keyword>
<comment type="caution">
    <text evidence="5">The sequence shown here is derived from an EMBL/GenBank/DDBJ whole genome shotgun (WGS) entry which is preliminary data.</text>
</comment>
<dbReference type="Pfam" id="PF07587">
    <property type="entry name" value="PSD1"/>
    <property type="match status" value="1"/>
</dbReference>
<feature type="domain" description="Cytochrome C Planctomycete-type" evidence="4">
    <location>
        <begin position="55"/>
        <end position="113"/>
    </location>
</feature>
<dbReference type="Pfam" id="PF07583">
    <property type="entry name" value="PSCyt2"/>
    <property type="match status" value="1"/>
</dbReference>
<sequence length="1030" mass="114631">MNASRIAWALALILVASLPLIRNAAANELDAKSIGDANETEFFETEIRPLLVEHCYDCHSGDEAEAGLWLDSRTGWQSGGDSGPAIVPGQPDESLVIEAVRYGEQVVSGMPPDSKLPAQKIKLLEEWIRRGAHDPREADPSSAPKKGFDLAGRVESHWSWRPIEAPPVPAVEHSDWPRNDVDRFVLARMEAVGLHPAPDADKLTWLRRVTYDLTGLPPTTQQIAAFENDTAPGARERVIDRLLDSMQFGEKWARHWMDLTRYADTYGHEFDYKIAHSHEYRDYLIRAFNADVPYDQLIREHLAGDLIEDPRRHPTEQFNESIIGTGFWYLHEATHAPTDVLQNEADIVANQIDVFGKAFLGLTIACARCHDHKFDAISTADYYALSAFLQSSCRENYPLDPSGSIAQTAEEIGRLRDRIADSLATASIWKDPETRQHVESRFESLPLKSRPVDEGASDARFASDAWTAFRAAATRIADFQGDSLPSGWTTSGEAFTCIDDSLRFAVDVQETNLVPGTVDSSALGSKAVGTLRSPTFEITAPAIHLRMRADKGLLVRMVIDNYQMAPMSSLLFNGTLMKGPDTDTQGEWKWVTMRGDIKKYLGHRAYLEFVDDGRGSIAIDQIWMTDHQPPPETEAHAAATDSFANLWQQLQSNLADGRSSSLLRWILKETIVPIESISADLPQAMKAWEKLAKNLAPPRFVIAMADGTREPAAIYIRGSHTNRGELVPPRNLQALGGQEGSRLDLADEIASKDNPLTARVFVNRVWHHLFGRGIVPTVDDFGPQGISPSHPQLLDHLAFEFVQDGWSIKRLIRRLTLSRTYLQSSQAADDLAPSLVATADPTNSLLFKMRVRRLSAESLRDSILSNSGRLDLQPYGPGVATYRTPFMTGRGARPSGPLDGDGRRTIYLSVYRNFLNPLLTTFDMPNPFGPKGRRSQSNVPAQSLALMNDPFVVDQAQFWADRKLSRSGSVKDRIAEMVLAAHTRRASEEQLQALADFVNRQTAARGGDERAAWADLAQSLWNMKAFLYLR</sequence>
<dbReference type="AlphaFoldDB" id="A0A5M6DEI3"/>